<name>A0A2P2Q746_RHIMU</name>
<sequence length="26" mass="3290">MQNTRFYDRNNCFLFMFKNQIQFLVA</sequence>
<reference evidence="1" key="1">
    <citation type="submission" date="2018-02" db="EMBL/GenBank/DDBJ databases">
        <title>Rhizophora mucronata_Transcriptome.</title>
        <authorList>
            <person name="Meera S.P."/>
            <person name="Sreeshan A."/>
            <person name="Augustine A."/>
        </authorList>
    </citation>
    <scope>NUCLEOTIDE SEQUENCE</scope>
    <source>
        <tissue evidence="1">Leaf</tissue>
    </source>
</reference>
<dbReference type="AlphaFoldDB" id="A0A2P2Q746"/>
<dbReference type="EMBL" id="GGEC01082319">
    <property type="protein sequence ID" value="MBX62803.1"/>
    <property type="molecule type" value="Transcribed_RNA"/>
</dbReference>
<accession>A0A2P2Q746</accession>
<proteinExistence type="predicted"/>
<protein>
    <submittedName>
        <fullName evidence="1">Uncharacterized protein</fullName>
    </submittedName>
</protein>
<organism evidence="1">
    <name type="scientific">Rhizophora mucronata</name>
    <name type="common">Asiatic mangrove</name>
    <dbReference type="NCBI Taxonomy" id="61149"/>
    <lineage>
        <taxon>Eukaryota</taxon>
        <taxon>Viridiplantae</taxon>
        <taxon>Streptophyta</taxon>
        <taxon>Embryophyta</taxon>
        <taxon>Tracheophyta</taxon>
        <taxon>Spermatophyta</taxon>
        <taxon>Magnoliopsida</taxon>
        <taxon>eudicotyledons</taxon>
        <taxon>Gunneridae</taxon>
        <taxon>Pentapetalae</taxon>
        <taxon>rosids</taxon>
        <taxon>fabids</taxon>
        <taxon>Malpighiales</taxon>
        <taxon>Rhizophoraceae</taxon>
        <taxon>Rhizophora</taxon>
    </lineage>
</organism>
<evidence type="ECO:0000313" key="1">
    <source>
        <dbReference type="EMBL" id="MBX62803.1"/>
    </source>
</evidence>